<evidence type="ECO:0000313" key="3">
    <source>
        <dbReference type="EMBL" id="CDO75167.1"/>
    </source>
</evidence>
<comment type="caution">
    <text evidence="3">The sequence shown here is derived from an EMBL/GenBank/DDBJ whole genome shotgun (WGS) entry which is preliminary data.</text>
</comment>
<keyword evidence="2" id="KW-0472">Membrane</keyword>
<feature type="transmembrane region" description="Helical" evidence="2">
    <location>
        <begin position="109"/>
        <end position="138"/>
    </location>
</feature>
<evidence type="ECO:0000256" key="1">
    <source>
        <dbReference type="SAM" id="MobiDB-lite"/>
    </source>
</evidence>
<evidence type="ECO:0000256" key="2">
    <source>
        <dbReference type="SAM" id="Phobius"/>
    </source>
</evidence>
<evidence type="ECO:0000313" key="4">
    <source>
        <dbReference type="Proteomes" id="UP000029665"/>
    </source>
</evidence>
<dbReference type="EMBL" id="CCBP010000244">
    <property type="protein sequence ID" value="CDO75167.1"/>
    <property type="molecule type" value="Genomic_DNA"/>
</dbReference>
<name>A0A060SKV7_PYCCI</name>
<feature type="transmembrane region" description="Helical" evidence="2">
    <location>
        <begin position="42"/>
        <end position="65"/>
    </location>
</feature>
<accession>A0A060SKV7</accession>
<feature type="transmembrane region" description="Helical" evidence="2">
    <location>
        <begin position="72"/>
        <end position="97"/>
    </location>
</feature>
<dbReference type="OMA" id="RNVYPIY"/>
<reference evidence="3" key="1">
    <citation type="submission" date="2014-01" db="EMBL/GenBank/DDBJ databases">
        <title>The genome of the white-rot fungus Pycnoporus cinnabarinus: a basidiomycete model with a versatile arsenal for lignocellulosic biomass breakdown.</title>
        <authorList>
            <person name="Levasseur A."/>
            <person name="Lomascolo A."/>
            <person name="Ruiz-Duenas F.J."/>
            <person name="Uzan E."/>
            <person name="Piumi F."/>
            <person name="Kues U."/>
            <person name="Ram A.F.J."/>
            <person name="Murat C."/>
            <person name="Haon M."/>
            <person name="Benoit I."/>
            <person name="Arfi Y."/>
            <person name="Chevret D."/>
            <person name="Drula E."/>
            <person name="Kwon M.J."/>
            <person name="Gouret P."/>
            <person name="Lesage-Meessen L."/>
            <person name="Lombard V."/>
            <person name="Mariette J."/>
            <person name="Noirot C."/>
            <person name="Park J."/>
            <person name="Patyshakuliyeva A."/>
            <person name="Wieneger R.A.B."/>
            <person name="Wosten H.A.B."/>
            <person name="Martin F."/>
            <person name="Coutinho P.M."/>
            <person name="de Vries R."/>
            <person name="Martinez A.T."/>
            <person name="Klopp C."/>
            <person name="Pontarotti P."/>
            <person name="Henrissat B."/>
            <person name="Record E."/>
        </authorList>
    </citation>
    <scope>NUCLEOTIDE SEQUENCE [LARGE SCALE GENOMIC DNA]</scope>
    <source>
        <strain evidence="3">BRFM137</strain>
    </source>
</reference>
<sequence>MSSSTATVFIQAAHTAQAAIPAASPTSTSPPIVEVARVASHLISIASTYILRGLSAIIRSIIVPLPFLYKPLLYLLGPVIVFAQVLLDIFIFTPYGITVTLARNVYPIYVFVGVACLCAGLIGYLARAVAAGLTYAIFSPRSRLPPKKRETTLERNYTQNGTPKTRLRKRVSIKEEQ</sequence>
<feature type="region of interest" description="Disordered" evidence="1">
    <location>
        <begin position="155"/>
        <end position="177"/>
    </location>
</feature>
<dbReference type="OrthoDB" id="3366475at2759"/>
<keyword evidence="2" id="KW-0812">Transmembrane</keyword>
<keyword evidence="4" id="KW-1185">Reference proteome</keyword>
<dbReference type="AlphaFoldDB" id="A0A060SKV7"/>
<keyword evidence="2" id="KW-1133">Transmembrane helix</keyword>
<proteinExistence type="predicted"/>
<dbReference type="Proteomes" id="UP000029665">
    <property type="component" value="Unassembled WGS sequence"/>
</dbReference>
<dbReference type="HOGENOM" id="CLU_115942_0_0_1"/>
<protein>
    <submittedName>
        <fullName evidence="3">Uncharacterized protein</fullName>
    </submittedName>
</protein>
<gene>
    <name evidence="3" type="ORF">BN946_scf184866.g8</name>
</gene>
<organism evidence="3 4">
    <name type="scientific">Pycnoporus cinnabarinus</name>
    <name type="common">Cinnabar-red polypore</name>
    <name type="synonym">Trametes cinnabarina</name>
    <dbReference type="NCBI Taxonomy" id="5643"/>
    <lineage>
        <taxon>Eukaryota</taxon>
        <taxon>Fungi</taxon>
        <taxon>Dikarya</taxon>
        <taxon>Basidiomycota</taxon>
        <taxon>Agaricomycotina</taxon>
        <taxon>Agaricomycetes</taxon>
        <taxon>Polyporales</taxon>
        <taxon>Polyporaceae</taxon>
        <taxon>Trametes</taxon>
    </lineage>
</organism>